<keyword evidence="3" id="KW-1185">Reference proteome</keyword>
<dbReference type="SUPFAM" id="SSF54277">
    <property type="entry name" value="CAD &amp; PB1 domains"/>
    <property type="match status" value="1"/>
</dbReference>
<evidence type="ECO:0000313" key="2">
    <source>
        <dbReference type="EMBL" id="KAK1644748.1"/>
    </source>
</evidence>
<feature type="domain" description="PB1" evidence="1">
    <location>
        <begin position="30"/>
        <end position="116"/>
    </location>
</feature>
<dbReference type="AlphaFoldDB" id="A0AAD8W691"/>
<dbReference type="InterPro" id="IPR000270">
    <property type="entry name" value="PB1_dom"/>
</dbReference>
<dbReference type="EMBL" id="JAUUTY010000004">
    <property type="protein sequence ID" value="KAK1644748.1"/>
    <property type="molecule type" value="Genomic_DNA"/>
</dbReference>
<dbReference type="PANTHER" id="PTHR31066">
    <property type="entry name" value="OS05G0427100 PROTEIN-RELATED"/>
    <property type="match status" value="1"/>
</dbReference>
<name>A0AAD8W691_LOLMU</name>
<gene>
    <name evidence="2" type="ORF">QYE76_062553</name>
</gene>
<accession>A0AAD8W691</accession>
<reference evidence="2" key="1">
    <citation type="submission" date="2023-07" db="EMBL/GenBank/DDBJ databases">
        <title>A chromosome-level genome assembly of Lolium multiflorum.</title>
        <authorList>
            <person name="Chen Y."/>
            <person name="Copetti D."/>
            <person name="Kolliker R."/>
            <person name="Studer B."/>
        </authorList>
    </citation>
    <scope>NUCLEOTIDE SEQUENCE</scope>
    <source>
        <strain evidence="2">02402/16</strain>
        <tissue evidence="2">Leaf</tissue>
    </source>
</reference>
<protein>
    <recommendedName>
        <fullName evidence="1">PB1 domain-containing protein</fullName>
    </recommendedName>
</protein>
<evidence type="ECO:0000259" key="1">
    <source>
        <dbReference type="SMART" id="SM00666"/>
    </source>
</evidence>
<dbReference type="Pfam" id="PF00564">
    <property type="entry name" value="PB1"/>
    <property type="match status" value="1"/>
</dbReference>
<sequence length="231" mass="25448">MAAAGASGGSGEVVRMRLMCSHGGRFLPCGPDGAIRYVGGETRVLVVPRSVSFRELAAKLGEMEVGKIVPAVRYRLADDDGVLVSVTCDEELAHLRDDYDRLKATRPSASFRVFFSGQRRAASGRPPLPPNMRRVQSAPALPARARAGLRCGGAPAPMRRVQSAQEFAGCSRFQPTCYDRRHQCYCGCNRFHDQYRAPSPVSDESTHERARCAPRTCFRGSDVQELKWCER</sequence>
<dbReference type="SMART" id="SM00666">
    <property type="entry name" value="PB1"/>
    <property type="match status" value="1"/>
</dbReference>
<dbReference type="Proteomes" id="UP001231189">
    <property type="component" value="Unassembled WGS sequence"/>
</dbReference>
<proteinExistence type="predicted"/>
<dbReference type="CDD" id="cd06410">
    <property type="entry name" value="PB1_UP2"/>
    <property type="match status" value="1"/>
</dbReference>
<comment type="caution">
    <text evidence="2">The sequence shown here is derived from an EMBL/GenBank/DDBJ whole genome shotgun (WGS) entry which is preliminary data.</text>
</comment>
<dbReference type="PANTHER" id="PTHR31066:SF45">
    <property type="entry name" value="PB1 DOMAIN-CONTAINING PROTEIN"/>
    <property type="match status" value="1"/>
</dbReference>
<dbReference type="InterPro" id="IPR053198">
    <property type="entry name" value="Gynoecium_Dev_Regulator"/>
</dbReference>
<evidence type="ECO:0000313" key="3">
    <source>
        <dbReference type="Proteomes" id="UP001231189"/>
    </source>
</evidence>
<organism evidence="2 3">
    <name type="scientific">Lolium multiflorum</name>
    <name type="common">Italian ryegrass</name>
    <name type="synonym">Lolium perenne subsp. multiflorum</name>
    <dbReference type="NCBI Taxonomy" id="4521"/>
    <lineage>
        <taxon>Eukaryota</taxon>
        <taxon>Viridiplantae</taxon>
        <taxon>Streptophyta</taxon>
        <taxon>Embryophyta</taxon>
        <taxon>Tracheophyta</taxon>
        <taxon>Spermatophyta</taxon>
        <taxon>Magnoliopsida</taxon>
        <taxon>Liliopsida</taxon>
        <taxon>Poales</taxon>
        <taxon>Poaceae</taxon>
        <taxon>BOP clade</taxon>
        <taxon>Pooideae</taxon>
        <taxon>Poodae</taxon>
        <taxon>Poeae</taxon>
        <taxon>Poeae Chloroplast Group 2 (Poeae type)</taxon>
        <taxon>Loliodinae</taxon>
        <taxon>Loliinae</taxon>
        <taxon>Lolium</taxon>
    </lineage>
</organism>